<dbReference type="InterPro" id="IPR017441">
    <property type="entry name" value="Protein_kinase_ATP_BS"/>
</dbReference>
<dbReference type="PROSITE" id="PS00108">
    <property type="entry name" value="PROTEIN_KINASE_ST"/>
    <property type="match status" value="1"/>
</dbReference>
<evidence type="ECO:0000256" key="5">
    <source>
        <dbReference type="ARBA" id="ARBA00022777"/>
    </source>
</evidence>
<keyword evidence="2 10" id="KW-0723">Serine/threonine-protein kinase</keyword>
<evidence type="ECO:0000256" key="3">
    <source>
        <dbReference type="ARBA" id="ARBA00022679"/>
    </source>
</evidence>
<dbReference type="EMBL" id="UZAE01006294">
    <property type="protein sequence ID" value="VDO02055.1"/>
    <property type="molecule type" value="Genomic_DNA"/>
</dbReference>
<dbReference type="InterPro" id="IPR000719">
    <property type="entry name" value="Prot_kinase_dom"/>
</dbReference>
<feature type="domain" description="Protein kinase" evidence="11">
    <location>
        <begin position="103"/>
        <end position="388"/>
    </location>
</feature>
<evidence type="ECO:0000256" key="1">
    <source>
        <dbReference type="ARBA" id="ARBA00012513"/>
    </source>
</evidence>
<dbReference type="WBParaSite" id="HNAJ_0000619901-mRNA-1">
    <property type="protein sequence ID" value="HNAJ_0000619901-mRNA-1"/>
    <property type="gene ID" value="HNAJ_0000619901"/>
</dbReference>
<feature type="binding site" evidence="9">
    <location>
        <position position="132"/>
    </location>
    <ligand>
        <name>ATP</name>
        <dbReference type="ChEBI" id="CHEBI:30616"/>
    </ligand>
</feature>
<dbReference type="PROSITE" id="PS00107">
    <property type="entry name" value="PROTEIN_KINASE_ATP"/>
    <property type="match status" value="1"/>
</dbReference>
<evidence type="ECO:0000256" key="4">
    <source>
        <dbReference type="ARBA" id="ARBA00022741"/>
    </source>
</evidence>
<organism evidence="14">
    <name type="scientific">Rodentolepis nana</name>
    <name type="common">Dwarf tapeworm</name>
    <name type="synonym">Hymenolepis nana</name>
    <dbReference type="NCBI Taxonomy" id="102285"/>
    <lineage>
        <taxon>Eukaryota</taxon>
        <taxon>Metazoa</taxon>
        <taxon>Spiralia</taxon>
        <taxon>Lophotrochozoa</taxon>
        <taxon>Platyhelminthes</taxon>
        <taxon>Cestoda</taxon>
        <taxon>Eucestoda</taxon>
        <taxon>Cyclophyllidea</taxon>
        <taxon>Hymenolepididae</taxon>
        <taxon>Rodentolepis</taxon>
    </lineage>
</organism>
<protein>
    <recommendedName>
        <fullName evidence="1">non-specific serine/threonine protein kinase</fullName>
        <ecNumber evidence="1">2.7.11.1</ecNumber>
    </recommendedName>
</protein>
<dbReference type="Proteomes" id="UP000278807">
    <property type="component" value="Unassembled WGS sequence"/>
</dbReference>
<dbReference type="AlphaFoldDB" id="A0A0R3TGK8"/>
<dbReference type="GO" id="GO:0005634">
    <property type="term" value="C:nucleus"/>
    <property type="evidence" value="ECO:0007669"/>
    <property type="project" value="TreeGrafter"/>
</dbReference>
<dbReference type="EC" id="2.7.11.1" evidence="1"/>
<evidence type="ECO:0000256" key="7">
    <source>
        <dbReference type="ARBA" id="ARBA00047899"/>
    </source>
</evidence>
<reference evidence="12 13" key="2">
    <citation type="submission" date="2018-11" db="EMBL/GenBank/DDBJ databases">
        <authorList>
            <consortium name="Pathogen Informatics"/>
        </authorList>
    </citation>
    <scope>NUCLEOTIDE SEQUENCE [LARGE SCALE GENOMIC DNA]</scope>
</reference>
<keyword evidence="4 9" id="KW-0547">Nucleotide-binding</keyword>
<dbReference type="GO" id="GO:0005524">
    <property type="term" value="F:ATP binding"/>
    <property type="evidence" value="ECO:0007669"/>
    <property type="project" value="UniProtKB-UniRule"/>
</dbReference>
<comment type="catalytic activity">
    <reaction evidence="7">
        <text>L-threonyl-[protein] + ATP = O-phospho-L-threonyl-[protein] + ADP + H(+)</text>
        <dbReference type="Rhea" id="RHEA:46608"/>
        <dbReference type="Rhea" id="RHEA-COMP:11060"/>
        <dbReference type="Rhea" id="RHEA-COMP:11605"/>
        <dbReference type="ChEBI" id="CHEBI:15378"/>
        <dbReference type="ChEBI" id="CHEBI:30013"/>
        <dbReference type="ChEBI" id="CHEBI:30616"/>
        <dbReference type="ChEBI" id="CHEBI:61977"/>
        <dbReference type="ChEBI" id="CHEBI:456216"/>
        <dbReference type="EC" id="2.7.11.1"/>
    </reaction>
</comment>
<dbReference type="Pfam" id="PF00069">
    <property type="entry name" value="Pkinase"/>
    <property type="match status" value="1"/>
</dbReference>
<dbReference type="InterPro" id="IPR008271">
    <property type="entry name" value="Ser/Thr_kinase_AS"/>
</dbReference>
<evidence type="ECO:0000256" key="8">
    <source>
        <dbReference type="ARBA" id="ARBA00048679"/>
    </source>
</evidence>
<dbReference type="PANTHER" id="PTHR24054">
    <property type="entry name" value="CASEIN KINASE II SUBUNIT ALPHA"/>
    <property type="match status" value="1"/>
</dbReference>
<dbReference type="PANTHER" id="PTHR24054:SF0">
    <property type="entry name" value="CASEIN KINASE II SUBUNIT ALPHA"/>
    <property type="match status" value="1"/>
</dbReference>
<keyword evidence="5" id="KW-0418">Kinase</keyword>
<dbReference type="SMART" id="SM00220">
    <property type="entry name" value="S_TKc"/>
    <property type="match status" value="1"/>
</dbReference>
<accession>A0A0R3TGK8</accession>
<comment type="catalytic activity">
    <reaction evidence="8">
        <text>L-seryl-[protein] + ATP = O-phospho-L-seryl-[protein] + ADP + H(+)</text>
        <dbReference type="Rhea" id="RHEA:17989"/>
        <dbReference type="Rhea" id="RHEA-COMP:9863"/>
        <dbReference type="Rhea" id="RHEA-COMP:11604"/>
        <dbReference type="ChEBI" id="CHEBI:15378"/>
        <dbReference type="ChEBI" id="CHEBI:29999"/>
        <dbReference type="ChEBI" id="CHEBI:30616"/>
        <dbReference type="ChEBI" id="CHEBI:83421"/>
        <dbReference type="ChEBI" id="CHEBI:456216"/>
        <dbReference type="EC" id="2.7.11.1"/>
    </reaction>
</comment>
<evidence type="ECO:0000259" key="11">
    <source>
        <dbReference type="PROSITE" id="PS50011"/>
    </source>
</evidence>
<name>A0A0R3TGK8_RODNA</name>
<evidence type="ECO:0000256" key="2">
    <source>
        <dbReference type="ARBA" id="ARBA00022527"/>
    </source>
</evidence>
<reference evidence="14" key="1">
    <citation type="submission" date="2017-02" db="UniProtKB">
        <authorList>
            <consortium name="WormBaseParasite"/>
        </authorList>
    </citation>
    <scope>IDENTIFICATION</scope>
</reference>
<dbReference type="SUPFAM" id="SSF56112">
    <property type="entry name" value="Protein kinase-like (PK-like)"/>
    <property type="match status" value="1"/>
</dbReference>
<dbReference type="GO" id="GO:0051726">
    <property type="term" value="P:regulation of cell cycle"/>
    <property type="evidence" value="ECO:0007669"/>
    <property type="project" value="TreeGrafter"/>
</dbReference>
<keyword evidence="13" id="KW-1185">Reference proteome</keyword>
<dbReference type="STRING" id="102285.A0A0R3TGK8"/>
<dbReference type="Gene3D" id="3.30.200.20">
    <property type="entry name" value="Phosphorylase Kinase, domain 1"/>
    <property type="match status" value="1"/>
</dbReference>
<evidence type="ECO:0000313" key="13">
    <source>
        <dbReference type="Proteomes" id="UP000278807"/>
    </source>
</evidence>
<keyword evidence="6 9" id="KW-0067">ATP-binding</keyword>
<dbReference type="InterPro" id="IPR011009">
    <property type="entry name" value="Kinase-like_dom_sf"/>
</dbReference>
<evidence type="ECO:0000313" key="12">
    <source>
        <dbReference type="EMBL" id="VDO02055.1"/>
    </source>
</evidence>
<sequence length="390" mass="44926">MSAFSVTGEFSVRILKVLNDNRQMVSLLAYDTMRGVKFTITLKNDDIPVSFSSELESSSPNKSFFEKVEERYKVKYGLMDIKFHLHFLCQNENKETRIHHRHFIIEDELGEGTYGTVFKLKDIESDENFAIKCVKYNNPHRVDNEIRILRMLRNSRNIIHFYGAVYLGLLNRVCLVTEHVDSIVMKDVLDSLDLDDIKYYSHQLLIAIDECHKRNIVHGDIKPANVLIDITTKELKLIDFGMAVSLGDNESNKTNIGTLIYNAPELLLNYTLFDGAVDIWAFGCIFACAIFRLRRLFEGDTRKEVLQSITSMLGSDHFFGYIGTYGIRMSVREMDDFTGFPVQTWDSLITEENSDLAIAEAVDLIEHLLVFDHEKRISAEEAMKHSFFNQ</sequence>
<dbReference type="OrthoDB" id="10020333at2759"/>
<evidence type="ECO:0000256" key="10">
    <source>
        <dbReference type="RuleBase" id="RU000304"/>
    </source>
</evidence>
<keyword evidence="3" id="KW-0808">Transferase</keyword>
<evidence type="ECO:0000313" key="14">
    <source>
        <dbReference type="WBParaSite" id="HNAJ_0000619901-mRNA-1"/>
    </source>
</evidence>
<dbReference type="GO" id="GO:0005829">
    <property type="term" value="C:cytosol"/>
    <property type="evidence" value="ECO:0007669"/>
    <property type="project" value="TreeGrafter"/>
</dbReference>
<gene>
    <name evidence="12" type="ORF">HNAJ_LOCUS6195</name>
</gene>
<dbReference type="GO" id="GO:0005956">
    <property type="term" value="C:protein kinase CK2 complex"/>
    <property type="evidence" value="ECO:0007669"/>
    <property type="project" value="TreeGrafter"/>
</dbReference>
<proteinExistence type="inferred from homology"/>
<evidence type="ECO:0000256" key="6">
    <source>
        <dbReference type="ARBA" id="ARBA00022840"/>
    </source>
</evidence>
<comment type="similarity">
    <text evidence="10">Belongs to the protein kinase superfamily.</text>
</comment>
<dbReference type="Gene3D" id="1.10.510.10">
    <property type="entry name" value="Transferase(Phosphotransferase) domain 1"/>
    <property type="match status" value="1"/>
</dbReference>
<dbReference type="InterPro" id="IPR045216">
    <property type="entry name" value="CK2_alpha"/>
</dbReference>
<evidence type="ECO:0000256" key="9">
    <source>
        <dbReference type="PROSITE-ProRule" id="PRU10141"/>
    </source>
</evidence>
<dbReference type="PROSITE" id="PS50011">
    <property type="entry name" value="PROTEIN_KINASE_DOM"/>
    <property type="match status" value="1"/>
</dbReference>
<dbReference type="GO" id="GO:0004674">
    <property type="term" value="F:protein serine/threonine kinase activity"/>
    <property type="evidence" value="ECO:0007669"/>
    <property type="project" value="UniProtKB-KW"/>
</dbReference>